<gene>
    <name evidence="2" type="ORF">COU98_01255</name>
</gene>
<evidence type="ECO:0000256" key="1">
    <source>
        <dbReference type="SAM" id="MobiDB-lite"/>
    </source>
</evidence>
<evidence type="ECO:0000313" key="3">
    <source>
        <dbReference type="Proteomes" id="UP000236946"/>
    </source>
</evidence>
<reference evidence="3" key="1">
    <citation type="submission" date="2017-09" db="EMBL/GenBank/DDBJ databases">
        <title>Depth-based differentiation of microbial function through sediment-hosted aquifers and enrichment of novel symbionts in the deep terrestrial subsurface.</title>
        <authorList>
            <person name="Probst A.J."/>
            <person name="Ladd B."/>
            <person name="Jarett J.K."/>
            <person name="Geller-Mcgrath D.E."/>
            <person name="Sieber C.M.K."/>
            <person name="Emerson J.B."/>
            <person name="Anantharaman K."/>
            <person name="Thomas B.C."/>
            <person name="Malmstrom R."/>
            <person name="Stieglmeier M."/>
            <person name="Klingl A."/>
            <person name="Woyke T."/>
            <person name="Ryan C.M."/>
            <person name="Banfield J.F."/>
        </authorList>
    </citation>
    <scope>NUCLEOTIDE SEQUENCE [LARGE SCALE GENOMIC DNA]</scope>
</reference>
<dbReference type="Proteomes" id="UP000236946">
    <property type="component" value="Unassembled WGS sequence"/>
</dbReference>
<accession>A0A2H9T1G1</accession>
<comment type="caution">
    <text evidence="2">The sequence shown here is derived from an EMBL/GenBank/DDBJ whole genome shotgun (WGS) entry which is preliminary data.</text>
</comment>
<dbReference type="EMBL" id="PFEN01000020">
    <property type="protein sequence ID" value="PJE69580.1"/>
    <property type="molecule type" value="Genomic_DNA"/>
</dbReference>
<sequence length="435" mass="49455">MSNGLTHVGDLKDLQEIRGRFPTDPPPPQNGEGVDDIVPPPSEISWDSVRETELTKLETRKQVQERITAYLRLMQEAEERMKDPVLREQARAEIRKTQEVLHGALRHSRQEIRQGALTALYLSRFERKYSSRTKVEEMLQKMVADGHLAQASGEALISLSARKGYNPPVPLTEEEEREVRDFFKKLLTDTVSREYDTWEKTLRQLQDDYGVISVTDLSPTTQSGACEFSFPEGRDPKGRVLFGGRLMVYSEGGKIFPVAAQGACRAAIAEAAKEKFFLLAYTLEWKGLPPPDALKKKNLTDQQIRRIYLVWNLLKRGMEWEKYRQEALKGSSLNAPQFCEGQVGTVLVELQQAWEPKESDKKWYNVAFPAERLIEAGIRLIRVPNVPPHLQEFLGECVGTHPEGEKYEGLPDPLRQILRAHHRQVTDGENGQAVA</sequence>
<organism evidence="2 3">
    <name type="scientific">Candidatus Staskawiczbacteria bacterium CG10_big_fil_rev_8_21_14_0_10_38_10</name>
    <dbReference type="NCBI Taxonomy" id="1974891"/>
    <lineage>
        <taxon>Bacteria</taxon>
        <taxon>Candidatus Staskawicziibacteriota</taxon>
    </lineage>
</organism>
<feature type="region of interest" description="Disordered" evidence="1">
    <location>
        <begin position="1"/>
        <end position="44"/>
    </location>
</feature>
<evidence type="ECO:0000313" key="2">
    <source>
        <dbReference type="EMBL" id="PJE69580.1"/>
    </source>
</evidence>
<proteinExistence type="predicted"/>
<protein>
    <submittedName>
        <fullName evidence="2">Uncharacterized protein</fullName>
    </submittedName>
</protein>
<feature type="compositionally biased region" description="Basic and acidic residues" evidence="1">
    <location>
        <begin position="9"/>
        <end position="21"/>
    </location>
</feature>
<dbReference type="AlphaFoldDB" id="A0A2H9T1G1"/>
<name>A0A2H9T1G1_9BACT</name>